<dbReference type="Proteomes" id="UP001152755">
    <property type="component" value="Unassembled WGS sequence"/>
</dbReference>
<keyword evidence="2" id="KW-1185">Reference proteome</keyword>
<dbReference type="InterPro" id="IPR045425">
    <property type="entry name" value="DUF6508"/>
</dbReference>
<dbReference type="EMBL" id="JANRHA010000005">
    <property type="protein sequence ID" value="MDG3014756.1"/>
    <property type="molecule type" value="Genomic_DNA"/>
</dbReference>
<name>A0A9X4M041_9ACTN</name>
<evidence type="ECO:0000313" key="2">
    <source>
        <dbReference type="Proteomes" id="UP001152755"/>
    </source>
</evidence>
<reference evidence="1" key="1">
    <citation type="submission" date="2022-08" db="EMBL/GenBank/DDBJ databases">
        <title>Genome analysis of Corynebacteriales strain.</title>
        <authorList>
            <person name="Lee S.D."/>
        </authorList>
    </citation>
    <scope>NUCLEOTIDE SEQUENCE</scope>
    <source>
        <strain evidence="1">D3-21</strain>
    </source>
</reference>
<dbReference type="RefSeq" id="WP_277834934.1">
    <property type="nucleotide sequence ID" value="NZ_JAAIVF010000007.1"/>
</dbReference>
<comment type="caution">
    <text evidence="1">The sequence shown here is derived from an EMBL/GenBank/DDBJ whole genome shotgun (WGS) entry which is preliminary data.</text>
</comment>
<proteinExistence type="predicted"/>
<sequence length="162" mass="18731">MTHDTRQEVDPFAGLTRSPERVVAELTSVDWADLQSLVERVNAHSGAFGSFQPAEQIGENHWATGYPVHNELVREATQFVYERQLVLLGLNWTEWDEGQRRYQRGEFIDEIAQLDLREVLAYITMLIRADRFSEGALLDAFDRRVMPALLNRLLDFKPRGRT</sequence>
<dbReference type="AlphaFoldDB" id="A0A9X4M041"/>
<organism evidence="1 2">
    <name type="scientific">Speluncibacter jeojiensis</name>
    <dbReference type="NCBI Taxonomy" id="2710754"/>
    <lineage>
        <taxon>Bacteria</taxon>
        <taxon>Bacillati</taxon>
        <taxon>Actinomycetota</taxon>
        <taxon>Actinomycetes</taxon>
        <taxon>Mycobacteriales</taxon>
        <taxon>Speluncibacteraceae</taxon>
        <taxon>Speluncibacter</taxon>
    </lineage>
</organism>
<evidence type="ECO:0000313" key="1">
    <source>
        <dbReference type="EMBL" id="MDG3014756.1"/>
    </source>
</evidence>
<accession>A0A9X4M041</accession>
<dbReference type="Pfam" id="PF20118">
    <property type="entry name" value="DUF6508"/>
    <property type="match status" value="1"/>
</dbReference>
<gene>
    <name evidence="1" type="ORF">NVS88_09325</name>
</gene>
<protein>
    <submittedName>
        <fullName evidence="1">DUF6508 domain-containing protein</fullName>
    </submittedName>
</protein>